<protein>
    <recommendedName>
        <fullName evidence="1">Myb/SANT-like domain-containing protein</fullName>
    </recommendedName>
</protein>
<organism evidence="2 3">
    <name type="scientific">Hevea brasiliensis</name>
    <name type="common">Para rubber tree</name>
    <name type="synonym">Siphonia brasiliensis</name>
    <dbReference type="NCBI Taxonomy" id="3981"/>
    <lineage>
        <taxon>Eukaryota</taxon>
        <taxon>Viridiplantae</taxon>
        <taxon>Streptophyta</taxon>
        <taxon>Embryophyta</taxon>
        <taxon>Tracheophyta</taxon>
        <taxon>Spermatophyta</taxon>
        <taxon>Magnoliopsida</taxon>
        <taxon>eudicotyledons</taxon>
        <taxon>Gunneridae</taxon>
        <taxon>Pentapetalae</taxon>
        <taxon>rosids</taxon>
        <taxon>fabids</taxon>
        <taxon>Malpighiales</taxon>
        <taxon>Euphorbiaceae</taxon>
        <taxon>Crotonoideae</taxon>
        <taxon>Micrandreae</taxon>
        <taxon>Hevea</taxon>
    </lineage>
</organism>
<reference evidence="2" key="1">
    <citation type="journal article" date="2023" name="Plant Biotechnol. J.">
        <title>Chromosome-level wild Hevea brasiliensis genome provides new tools for genomic-assisted breeding and valuable loci to elevate rubber yield.</title>
        <authorList>
            <person name="Cheng H."/>
            <person name="Song X."/>
            <person name="Hu Y."/>
            <person name="Wu T."/>
            <person name="Yang Q."/>
            <person name="An Z."/>
            <person name="Feng S."/>
            <person name="Deng Z."/>
            <person name="Wu W."/>
            <person name="Zeng X."/>
            <person name="Tu M."/>
            <person name="Wang X."/>
            <person name="Huang H."/>
        </authorList>
    </citation>
    <scope>NUCLEOTIDE SEQUENCE</scope>
    <source>
        <strain evidence="2">MT/VB/25A 57/8</strain>
    </source>
</reference>
<keyword evidence="3" id="KW-1185">Reference proteome</keyword>
<sequence length="272" mass="31360">MIPPESSLNGDDTNFNLAAGGAAVDAEDAFKNQSDNAKEKGKYISWTEEMDHCLTELLLEQVLLGNRLAKNFKAAAYTAALTVLNKKFALVLTKENIRNRLKTWRKQYGLVKELLSHSGFEWDERQKMVVASDSKWNEYIKSTQWIWSRPSLSHPKQPDKRRLDSTKLNFYPKDLSKQPDKRRRVDEIMVELMSTIATNTGKIADALTENNNNVCLDEVFKMVQNIPGFDDDMIIDACEYLSSEESRARMFMKLDDRLRTLWLLKRLRDQGS</sequence>
<dbReference type="Proteomes" id="UP001174677">
    <property type="component" value="Chromosome 9"/>
</dbReference>
<evidence type="ECO:0000313" key="3">
    <source>
        <dbReference type="Proteomes" id="UP001174677"/>
    </source>
</evidence>
<accession>A0ABQ9LYI8</accession>
<dbReference type="InterPro" id="IPR024752">
    <property type="entry name" value="Myb/SANT-like_dom"/>
</dbReference>
<comment type="caution">
    <text evidence="2">The sequence shown here is derived from an EMBL/GenBank/DDBJ whole genome shotgun (WGS) entry which is preliminary data.</text>
</comment>
<evidence type="ECO:0000259" key="1">
    <source>
        <dbReference type="Pfam" id="PF12776"/>
    </source>
</evidence>
<dbReference type="Pfam" id="PF12776">
    <property type="entry name" value="Myb_DNA-bind_3"/>
    <property type="match status" value="1"/>
</dbReference>
<dbReference type="PANTHER" id="PTHR46929">
    <property type="entry name" value="EXPRESSED PROTEIN"/>
    <property type="match status" value="1"/>
</dbReference>
<name>A0ABQ9LYI8_HEVBR</name>
<dbReference type="PANTHER" id="PTHR46929:SF29">
    <property type="entry name" value="MYB_SANT-LIKE DOMAIN-CONTAINING PROTEIN"/>
    <property type="match status" value="1"/>
</dbReference>
<feature type="domain" description="Myb/SANT-like" evidence="1">
    <location>
        <begin position="45"/>
        <end position="139"/>
    </location>
</feature>
<dbReference type="EMBL" id="JARPOI010000009">
    <property type="protein sequence ID" value="KAJ9172302.1"/>
    <property type="molecule type" value="Genomic_DNA"/>
</dbReference>
<proteinExistence type="predicted"/>
<gene>
    <name evidence="2" type="ORF">P3X46_015551</name>
</gene>
<evidence type="ECO:0000313" key="2">
    <source>
        <dbReference type="EMBL" id="KAJ9172302.1"/>
    </source>
</evidence>